<protein>
    <recommendedName>
        <fullName evidence="3">H/ACA ribonucleoprotein complex subunit NOP10</fullName>
    </recommendedName>
    <alternativeName>
        <fullName evidence="8">Nucleolar protein 10</fullName>
    </alternativeName>
    <alternativeName>
        <fullName evidence="9">Nucleolar protein family A member 3</fullName>
    </alternativeName>
    <alternativeName>
        <fullName evidence="10">snoRNP protein NOP10</fullName>
    </alternativeName>
</protein>
<comment type="caution">
    <text evidence="11">The sequence shown here is derived from an EMBL/GenBank/DDBJ whole genome shotgun (WGS) entry which is preliminary data.</text>
</comment>
<evidence type="ECO:0000256" key="6">
    <source>
        <dbReference type="ARBA" id="ARBA00023242"/>
    </source>
</evidence>
<reference evidence="11" key="1">
    <citation type="submission" date="2016-11" db="EMBL/GenBank/DDBJ databases">
        <title>The genome sequence of Colletotrichum cuscutae.</title>
        <authorList>
            <person name="Baroncelli R."/>
        </authorList>
    </citation>
    <scope>NUCLEOTIDE SEQUENCE</scope>
    <source>
        <strain evidence="11">IMI 304802</strain>
    </source>
</reference>
<evidence type="ECO:0000256" key="9">
    <source>
        <dbReference type="ARBA" id="ARBA00031779"/>
    </source>
</evidence>
<proteinExistence type="inferred from homology"/>
<dbReference type="GO" id="GO:0031429">
    <property type="term" value="C:box H/ACA snoRNP complex"/>
    <property type="evidence" value="ECO:0007669"/>
    <property type="project" value="TreeGrafter"/>
</dbReference>
<name>A0AAI9YBR6_9PEZI</name>
<dbReference type="AlphaFoldDB" id="A0AAI9YBR6"/>
<dbReference type="Pfam" id="PF04135">
    <property type="entry name" value="Nop10p"/>
    <property type="match status" value="1"/>
</dbReference>
<dbReference type="PANTHER" id="PTHR13305:SF0">
    <property type="entry name" value="H_ACA RIBONUCLEOPROTEIN COMPLEX SUBUNIT 3"/>
    <property type="match status" value="1"/>
</dbReference>
<dbReference type="PANTHER" id="PTHR13305">
    <property type="entry name" value="RIBOSOME BIOGENESIS PROTEIN NOP10"/>
    <property type="match status" value="1"/>
</dbReference>
<keyword evidence="6" id="KW-0539">Nucleus</keyword>
<comment type="similarity">
    <text evidence="2">Belongs to the NOP10 family.</text>
</comment>
<dbReference type="GO" id="GO:0031118">
    <property type="term" value="P:rRNA pseudouridine synthesis"/>
    <property type="evidence" value="ECO:0007669"/>
    <property type="project" value="TreeGrafter"/>
</dbReference>
<evidence type="ECO:0000256" key="2">
    <source>
        <dbReference type="ARBA" id="ARBA00009462"/>
    </source>
</evidence>
<dbReference type="Proteomes" id="UP001239213">
    <property type="component" value="Unassembled WGS sequence"/>
</dbReference>
<dbReference type="FunFam" id="4.10.80.300:FF:000001">
    <property type="entry name" value="H/ACA ribonucleoprotein complex subunit 3"/>
    <property type="match status" value="1"/>
</dbReference>
<evidence type="ECO:0000256" key="7">
    <source>
        <dbReference type="ARBA" id="ARBA00023274"/>
    </source>
</evidence>
<sequence>MHLMYTLDEAGSRVYTLKKVVDGKVTKSAHPARFSPDDKWSRQRVTLKRRFNLLLTQQSKFCASYSTGNQSNHDFSRGRVNM</sequence>
<organism evidence="11 12">
    <name type="scientific">Colletotrichum cuscutae</name>
    <dbReference type="NCBI Taxonomy" id="1209917"/>
    <lineage>
        <taxon>Eukaryota</taxon>
        <taxon>Fungi</taxon>
        <taxon>Dikarya</taxon>
        <taxon>Ascomycota</taxon>
        <taxon>Pezizomycotina</taxon>
        <taxon>Sordariomycetes</taxon>
        <taxon>Hypocreomycetidae</taxon>
        <taxon>Glomerellales</taxon>
        <taxon>Glomerellaceae</taxon>
        <taxon>Colletotrichum</taxon>
        <taxon>Colletotrichum acutatum species complex</taxon>
    </lineage>
</organism>
<evidence type="ECO:0000313" key="11">
    <source>
        <dbReference type="EMBL" id="KAK1495345.1"/>
    </source>
</evidence>
<keyword evidence="7 11" id="KW-0687">Ribonucleoprotein</keyword>
<accession>A0AAI9YBR6</accession>
<evidence type="ECO:0000256" key="8">
    <source>
        <dbReference type="ARBA" id="ARBA00030185"/>
    </source>
</evidence>
<gene>
    <name evidence="11" type="ORF">CCUS01_13478</name>
</gene>
<dbReference type="InterPro" id="IPR007264">
    <property type="entry name" value="H/ACA_rnp_Nop10"/>
</dbReference>
<evidence type="ECO:0000256" key="4">
    <source>
        <dbReference type="ARBA" id="ARBA00022517"/>
    </source>
</evidence>
<dbReference type="Gene3D" id="4.10.80.300">
    <property type="match status" value="1"/>
</dbReference>
<keyword evidence="12" id="KW-1185">Reference proteome</keyword>
<evidence type="ECO:0000256" key="5">
    <source>
        <dbReference type="ARBA" id="ARBA00022552"/>
    </source>
</evidence>
<dbReference type="GO" id="GO:0030515">
    <property type="term" value="F:snoRNA binding"/>
    <property type="evidence" value="ECO:0007669"/>
    <property type="project" value="InterPro"/>
</dbReference>
<evidence type="ECO:0000256" key="10">
    <source>
        <dbReference type="ARBA" id="ARBA00032266"/>
    </source>
</evidence>
<dbReference type="GO" id="GO:0070034">
    <property type="term" value="F:telomerase RNA binding"/>
    <property type="evidence" value="ECO:0007669"/>
    <property type="project" value="TreeGrafter"/>
</dbReference>
<keyword evidence="4" id="KW-0690">Ribosome biogenesis</keyword>
<evidence type="ECO:0000256" key="3">
    <source>
        <dbReference type="ARBA" id="ARBA00021838"/>
    </source>
</evidence>
<dbReference type="EMBL" id="MPDP01000016">
    <property type="protein sequence ID" value="KAK1495345.1"/>
    <property type="molecule type" value="Genomic_DNA"/>
</dbReference>
<dbReference type="SUPFAM" id="SSF144210">
    <property type="entry name" value="Nop10-like SnoRNP"/>
    <property type="match status" value="1"/>
</dbReference>
<comment type="subcellular location">
    <subcellularLocation>
        <location evidence="1">Nucleus</location>
        <location evidence="1">Nucleolus</location>
    </subcellularLocation>
</comment>
<evidence type="ECO:0000256" key="1">
    <source>
        <dbReference type="ARBA" id="ARBA00004604"/>
    </source>
</evidence>
<dbReference type="GO" id="GO:1904874">
    <property type="term" value="P:positive regulation of telomerase RNA localization to Cajal body"/>
    <property type="evidence" value="ECO:0007669"/>
    <property type="project" value="TreeGrafter"/>
</dbReference>
<evidence type="ECO:0000313" key="12">
    <source>
        <dbReference type="Proteomes" id="UP001239213"/>
    </source>
</evidence>
<dbReference type="InterPro" id="IPR036756">
    <property type="entry name" value="H/ACA_rnp_Nop10_sf"/>
</dbReference>
<dbReference type="GO" id="GO:0031120">
    <property type="term" value="P:snRNA pseudouridine synthesis"/>
    <property type="evidence" value="ECO:0007669"/>
    <property type="project" value="TreeGrafter"/>
</dbReference>
<keyword evidence="5" id="KW-0698">rRNA processing</keyword>